<keyword evidence="2" id="KW-1185">Reference proteome</keyword>
<dbReference type="AlphaFoldDB" id="A0A9P3PHX9"/>
<evidence type="ECO:0000313" key="2">
    <source>
        <dbReference type="Proteomes" id="UP001063166"/>
    </source>
</evidence>
<reference evidence="1" key="1">
    <citation type="submission" date="2022-07" db="EMBL/GenBank/DDBJ databases">
        <title>The genome of Lyophyllum shimeji provides insight into the initial evolution of ectomycorrhizal fungal genome.</title>
        <authorList>
            <person name="Kobayashi Y."/>
            <person name="Shibata T."/>
            <person name="Hirakawa H."/>
            <person name="Shigenobu S."/>
            <person name="Nishiyama T."/>
            <person name="Yamada A."/>
            <person name="Hasebe M."/>
            <person name="Kawaguchi M."/>
        </authorList>
    </citation>
    <scope>NUCLEOTIDE SEQUENCE</scope>
    <source>
        <strain evidence="1">AT787</strain>
    </source>
</reference>
<proteinExistence type="predicted"/>
<evidence type="ECO:0000313" key="1">
    <source>
        <dbReference type="EMBL" id="GLB35759.1"/>
    </source>
</evidence>
<dbReference type="EMBL" id="BRPK01000003">
    <property type="protein sequence ID" value="GLB35759.1"/>
    <property type="molecule type" value="Genomic_DNA"/>
</dbReference>
<organism evidence="1 2">
    <name type="scientific">Lyophyllum shimeji</name>
    <name type="common">Hon-shimeji</name>
    <name type="synonym">Tricholoma shimeji</name>
    <dbReference type="NCBI Taxonomy" id="47721"/>
    <lineage>
        <taxon>Eukaryota</taxon>
        <taxon>Fungi</taxon>
        <taxon>Dikarya</taxon>
        <taxon>Basidiomycota</taxon>
        <taxon>Agaricomycotina</taxon>
        <taxon>Agaricomycetes</taxon>
        <taxon>Agaricomycetidae</taxon>
        <taxon>Agaricales</taxon>
        <taxon>Tricholomatineae</taxon>
        <taxon>Lyophyllaceae</taxon>
        <taxon>Lyophyllum</taxon>
    </lineage>
</organism>
<protein>
    <submittedName>
        <fullName evidence="1">Uncharacterized protein</fullName>
    </submittedName>
</protein>
<gene>
    <name evidence="1" type="ORF">LshimejAT787_0300470</name>
</gene>
<accession>A0A9P3PHX9</accession>
<comment type="caution">
    <text evidence="1">The sequence shown here is derived from an EMBL/GenBank/DDBJ whole genome shotgun (WGS) entry which is preliminary data.</text>
</comment>
<dbReference type="Proteomes" id="UP001063166">
    <property type="component" value="Unassembled WGS sequence"/>
</dbReference>
<name>A0A9P3PHX9_LYOSH</name>
<sequence>MVFSLYILGPPTSWWRHLTPADFPGSTAHKFQLPYCETRQQGEASWATLSSDHLHGTWAFFTEPEPSMSRASRLAKGRSDVHDMCLPETSGMTTLERRSAGVLSQSCLGRDNKQFAQLPEDSHQSHIP</sequence>